<dbReference type="Proteomes" id="UP000694865">
    <property type="component" value="Unplaced"/>
</dbReference>
<dbReference type="Pfam" id="PF13499">
    <property type="entry name" value="EF-hand_7"/>
    <property type="match status" value="1"/>
</dbReference>
<evidence type="ECO:0000256" key="3">
    <source>
        <dbReference type="ARBA" id="ARBA00022837"/>
    </source>
</evidence>
<gene>
    <name evidence="7" type="primary">LOC100368106</name>
</gene>
<keyword evidence="4" id="KW-0460">Magnesium</keyword>
<sequence length="188" mass="22303">MGNKESVFTQEQLDIYQDCTYFTRKEILRLFKRFHCLNPEVVPKDMKNEEDSFKVPYEDIVRMPELQENPFKRRICEVFSECGDGSLSFDDFLDMMSMFSESAPSDLKAYYAFLIYDFDNDKYLGPYDLEQTLKCICRDELKQEEINVIVKQVLIEADVDQDGKLSYIEFEHVISRAPDFLSMFHIRL</sequence>
<evidence type="ECO:0000256" key="4">
    <source>
        <dbReference type="ARBA" id="ARBA00022842"/>
    </source>
</evidence>
<proteinExistence type="predicted"/>
<dbReference type="InterPro" id="IPR018247">
    <property type="entry name" value="EF_Hand_1_Ca_BS"/>
</dbReference>
<evidence type="ECO:0000256" key="2">
    <source>
        <dbReference type="ARBA" id="ARBA00022737"/>
    </source>
</evidence>
<dbReference type="InterPro" id="IPR011992">
    <property type="entry name" value="EF-hand-dom_pair"/>
</dbReference>
<keyword evidence="2" id="KW-0677">Repeat</keyword>
<dbReference type="SMART" id="SM00054">
    <property type="entry name" value="EFh"/>
    <property type="match status" value="3"/>
</dbReference>
<dbReference type="PANTHER" id="PTHR45791:SF6">
    <property type="entry name" value="CALCIUM AND INTEGRIN BINDING FAMILY MEMBER 2"/>
    <property type="match status" value="1"/>
</dbReference>
<evidence type="ECO:0000256" key="1">
    <source>
        <dbReference type="ARBA" id="ARBA00022723"/>
    </source>
</evidence>
<dbReference type="PROSITE" id="PS00018">
    <property type="entry name" value="EF_HAND_1"/>
    <property type="match status" value="2"/>
</dbReference>
<dbReference type="InterPro" id="IPR051433">
    <property type="entry name" value="CIBP"/>
</dbReference>
<dbReference type="GeneID" id="100368106"/>
<evidence type="ECO:0000259" key="5">
    <source>
        <dbReference type="PROSITE" id="PS50222"/>
    </source>
</evidence>
<keyword evidence="6" id="KW-1185">Reference proteome</keyword>
<dbReference type="PANTHER" id="PTHR45791">
    <property type="entry name" value="CALCIUM AND INTEGRIN BINDING FAMILY MEMBER 2"/>
    <property type="match status" value="1"/>
</dbReference>
<organism evidence="6 7">
    <name type="scientific">Saccoglossus kowalevskii</name>
    <name type="common">Acorn worm</name>
    <dbReference type="NCBI Taxonomy" id="10224"/>
    <lineage>
        <taxon>Eukaryota</taxon>
        <taxon>Metazoa</taxon>
        <taxon>Hemichordata</taxon>
        <taxon>Enteropneusta</taxon>
        <taxon>Harrimaniidae</taxon>
        <taxon>Saccoglossus</taxon>
    </lineage>
</organism>
<accession>A0ABM0GIW1</accession>
<feature type="domain" description="EF-hand" evidence="5">
    <location>
        <begin position="145"/>
        <end position="180"/>
    </location>
</feature>
<evidence type="ECO:0000313" key="6">
    <source>
        <dbReference type="Proteomes" id="UP000694865"/>
    </source>
</evidence>
<protein>
    <submittedName>
        <fullName evidence="7">Calcium and integrin-binding family member 3-like</fullName>
    </submittedName>
</protein>
<keyword evidence="3" id="KW-0106">Calcium</keyword>
<dbReference type="RefSeq" id="XP_002730829.1">
    <property type="nucleotide sequence ID" value="XM_002730783.2"/>
</dbReference>
<dbReference type="Gene3D" id="1.10.238.10">
    <property type="entry name" value="EF-hand"/>
    <property type="match status" value="2"/>
</dbReference>
<evidence type="ECO:0000313" key="7">
    <source>
        <dbReference type="RefSeq" id="XP_002730829.1"/>
    </source>
</evidence>
<reference evidence="7" key="1">
    <citation type="submission" date="2025-08" db="UniProtKB">
        <authorList>
            <consortium name="RefSeq"/>
        </authorList>
    </citation>
    <scope>IDENTIFICATION</scope>
    <source>
        <tissue evidence="7">Testes</tissue>
    </source>
</reference>
<feature type="domain" description="EF-hand" evidence="5">
    <location>
        <begin position="67"/>
        <end position="102"/>
    </location>
</feature>
<dbReference type="SUPFAM" id="SSF47473">
    <property type="entry name" value="EF-hand"/>
    <property type="match status" value="1"/>
</dbReference>
<name>A0ABM0GIW1_SACKO</name>
<dbReference type="PROSITE" id="PS50222">
    <property type="entry name" value="EF_HAND_2"/>
    <property type="match status" value="2"/>
</dbReference>
<dbReference type="InterPro" id="IPR002048">
    <property type="entry name" value="EF_hand_dom"/>
</dbReference>
<keyword evidence="1" id="KW-0479">Metal-binding</keyword>